<keyword evidence="3" id="KW-1185">Reference proteome</keyword>
<organism evidence="2 3">
    <name type="scientific">Actinomadura keratinilytica</name>
    <dbReference type="NCBI Taxonomy" id="547461"/>
    <lineage>
        <taxon>Bacteria</taxon>
        <taxon>Bacillati</taxon>
        <taxon>Actinomycetota</taxon>
        <taxon>Actinomycetes</taxon>
        <taxon>Streptosporangiales</taxon>
        <taxon>Thermomonosporaceae</taxon>
        <taxon>Actinomadura</taxon>
    </lineage>
</organism>
<evidence type="ECO:0000256" key="1">
    <source>
        <dbReference type="SAM" id="MobiDB-lite"/>
    </source>
</evidence>
<proteinExistence type="predicted"/>
<comment type="caution">
    <text evidence="2">The sequence shown here is derived from an EMBL/GenBank/DDBJ whole genome shotgun (WGS) entry which is preliminary data.</text>
</comment>
<protein>
    <submittedName>
        <fullName evidence="2">Uncharacterized protein</fullName>
    </submittedName>
</protein>
<evidence type="ECO:0000313" key="3">
    <source>
        <dbReference type="Proteomes" id="UP001500266"/>
    </source>
</evidence>
<sequence>MRGARRAGCAERAKVSLGRLIGALLPAVRQRPAGEGLGGAAEDHPGDLHWNASDARILPNGA</sequence>
<name>A0ABP7YPH2_9ACTN</name>
<reference evidence="3" key="1">
    <citation type="journal article" date="2019" name="Int. J. Syst. Evol. Microbiol.">
        <title>The Global Catalogue of Microorganisms (GCM) 10K type strain sequencing project: providing services to taxonomists for standard genome sequencing and annotation.</title>
        <authorList>
            <consortium name="The Broad Institute Genomics Platform"/>
            <consortium name="The Broad Institute Genome Sequencing Center for Infectious Disease"/>
            <person name="Wu L."/>
            <person name="Ma J."/>
        </authorList>
    </citation>
    <scope>NUCLEOTIDE SEQUENCE [LARGE SCALE GENOMIC DNA]</scope>
    <source>
        <strain evidence="3">JCM 17316</strain>
    </source>
</reference>
<gene>
    <name evidence="2" type="ORF">GCM10022416_25490</name>
</gene>
<dbReference type="EMBL" id="BAABDO010000029">
    <property type="protein sequence ID" value="GAA4139330.1"/>
    <property type="molecule type" value="Genomic_DNA"/>
</dbReference>
<feature type="region of interest" description="Disordered" evidence="1">
    <location>
        <begin position="33"/>
        <end position="62"/>
    </location>
</feature>
<evidence type="ECO:0000313" key="2">
    <source>
        <dbReference type="EMBL" id="GAA4139330.1"/>
    </source>
</evidence>
<accession>A0ABP7YPH2</accession>
<dbReference type="Proteomes" id="UP001500266">
    <property type="component" value="Unassembled WGS sequence"/>
</dbReference>